<comment type="similarity">
    <text evidence="1">Belongs to the actin family.</text>
</comment>
<dbReference type="AlphaFoldDB" id="A0AAX4JWX0"/>
<dbReference type="InterPro" id="IPR004000">
    <property type="entry name" value="Actin"/>
</dbReference>
<dbReference type="EMBL" id="CP144102">
    <property type="protein sequence ID" value="WWC89023.1"/>
    <property type="molecule type" value="Genomic_DNA"/>
</dbReference>
<evidence type="ECO:0000256" key="1">
    <source>
        <dbReference type="RuleBase" id="RU000487"/>
    </source>
</evidence>
<dbReference type="GeneID" id="91094611"/>
<accession>A0AAX4JWX0</accession>
<gene>
    <name evidence="3" type="ORF">L201_003941</name>
</gene>
<proteinExistence type="inferred from homology"/>
<keyword evidence="4" id="KW-1185">Reference proteome</keyword>
<dbReference type="SMART" id="SM00268">
    <property type="entry name" value="ACTIN"/>
    <property type="match status" value="1"/>
</dbReference>
<dbReference type="InterPro" id="IPR043129">
    <property type="entry name" value="ATPase_NBD"/>
</dbReference>
<dbReference type="PANTHER" id="PTHR11937">
    <property type="entry name" value="ACTIN"/>
    <property type="match status" value="1"/>
</dbReference>
<reference evidence="3 4" key="1">
    <citation type="submission" date="2024-01" db="EMBL/GenBank/DDBJ databases">
        <title>Comparative genomics of Cryptococcus and Kwoniella reveals pathogenesis evolution and contrasting modes of karyotype evolution via chromosome fusion or intercentromeric recombination.</title>
        <authorList>
            <person name="Coelho M.A."/>
            <person name="David-Palma M."/>
            <person name="Shea T."/>
            <person name="Bowers K."/>
            <person name="McGinley-Smith S."/>
            <person name="Mohammad A.W."/>
            <person name="Gnirke A."/>
            <person name="Yurkov A.M."/>
            <person name="Nowrousian M."/>
            <person name="Sun S."/>
            <person name="Cuomo C.A."/>
            <person name="Heitman J."/>
        </authorList>
    </citation>
    <scope>NUCLEOTIDE SEQUENCE [LARGE SCALE GENOMIC DNA]</scope>
    <source>
        <strain evidence="3 4">CBS 6074</strain>
    </source>
</reference>
<dbReference type="Pfam" id="PF00022">
    <property type="entry name" value="Actin"/>
    <property type="match status" value="1"/>
</dbReference>
<dbReference type="RefSeq" id="XP_066075786.1">
    <property type="nucleotide sequence ID" value="XM_066219689.1"/>
</dbReference>
<feature type="compositionally biased region" description="Low complexity" evidence="2">
    <location>
        <begin position="59"/>
        <end position="72"/>
    </location>
</feature>
<evidence type="ECO:0000313" key="4">
    <source>
        <dbReference type="Proteomes" id="UP001355207"/>
    </source>
</evidence>
<evidence type="ECO:0000313" key="3">
    <source>
        <dbReference type="EMBL" id="WWC89023.1"/>
    </source>
</evidence>
<feature type="region of interest" description="Disordered" evidence="2">
    <location>
        <begin position="48"/>
        <end position="74"/>
    </location>
</feature>
<name>A0AAX4JWX0_9TREE</name>
<dbReference type="Proteomes" id="UP001355207">
    <property type="component" value="Chromosome 5"/>
</dbReference>
<dbReference type="SUPFAM" id="SSF53067">
    <property type="entry name" value="Actin-like ATPase domain"/>
    <property type="match status" value="2"/>
</dbReference>
<organism evidence="3 4">
    <name type="scientific">Kwoniella dendrophila CBS 6074</name>
    <dbReference type="NCBI Taxonomy" id="1295534"/>
    <lineage>
        <taxon>Eukaryota</taxon>
        <taxon>Fungi</taxon>
        <taxon>Dikarya</taxon>
        <taxon>Basidiomycota</taxon>
        <taxon>Agaricomycotina</taxon>
        <taxon>Tremellomycetes</taxon>
        <taxon>Tremellales</taxon>
        <taxon>Cryptococcaceae</taxon>
        <taxon>Kwoniella</taxon>
    </lineage>
</organism>
<dbReference type="Gene3D" id="3.90.640.10">
    <property type="entry name" value="Actin, Chain A, domain 4"/>
    <property type="match status" value="1"/>
</dbReference>
<evidence type="ECO:0000256" key="2">
    <source>
        <dbReference type="SAM" id="MobiDB-lite"/>
    </source>
</evidence>
<dbReference type="Gene3D" id="3.30.420.40">
    <property type="match status" value="3"/>
</dbReference>
<sequence>MAHLRDSNAVVVHCDTDYIRAIHGITDLFNKPSITLRACYAVPSISEKPTEPNGDLQMEGETATPAPAPEATSKSGWIIGDDLTNAEKEVGFSNKYEIRWPFRPSTSVDDWEGLEYVLLHLYTLLGITISSNATSLLLIPPPTATLSLSKQATYTQIAFEVLNTPVFSLIPSPLASLYALGATSGMIIHVGAEETSVFVVTDSIVRWECSTTVKIGELHCRKFLEDLLLEDELLDKELNSIKEGLTKEEKLTYIKEISDFVWTECTGDDLEVPFLKSGNKSIVSSNLTGIGGGGTGVVGAEKEDDSFDVAKKLVGDNAPPAANPSHKSKKQQAAIAAAAAKSAQAAADAAAAAAALPQPIDTITITIPSLPGKEIQLGPVRHRLCEPLLLGKEPGGDTVWEAVGRSIDNASLSLGEKLSLWDGIGVVGELSRIRSFSPALITYLSPYLLSSEDLTSDCQPSKIRLLSSAPDYFANFQNQTNEIITFLGGSLISKVAFLDQQGQSGNKLSINKIDYNQKGPEAIYNVSQEQ</sequence>
<dbReference type="FunFam" id="3.30.420.40:FF:000411">
    <property type="entry name" value="RNA polymerase II transcription factor"/>
    <property type="match status" value="1"/>
</dbReference>
<protein>
    <recommendedName>
        <fullName evidence="5">RNA polymerase II transcription factor</fullName>
    </recommendedName>
</protein>
<evidence type="ECO:0008006" key="5">
    <source>
        <dbReference type="Google" id="ProtNLM"/>
    </source>
</evidence>